<dbReference type="PANTHER" id="PTHR47079:SF1">
    <property type="entry name" value="REGULATOR OF G-PROTEIN SIGNALING PROTEIN-LIKE"/>
    <property type="match status" value="1"/>
</dbReference>
<feature type="region of interest" description="Disordered" evidence="1">
    <location>
        <begin position="378"/>
        <end position="432"/>
    </location>
</feature>
<gene>
    <name evidence="3" type="ORF">DPMN_126391</name>
</gene>
<dbReference type="InterPro" id="IPR053282">
    <property type="entry name" value="RGS_domain-containing"/>
</dbReference>
<feature type="compositionally biased region" description="Polar residues" evidence="1">
    <location>
        <begin position="297"/>
        <end position="314"/>
    </location>
</feature>
<proteinExistence type="predicted"/>
<evidence type="ECO:0000259" key="2">
    <source>
        <dbReference type="PROSITE" id="PS50132"/>
    </source>
</evidence>
<comment type="caution">
    <text evidence="3">The sequence shown here is derived from an EMBL/GenBank/DDBJ whole genome shotgun (WGS) entry which is preliminary data.</text>
</comment>
<feature type="compositionally biased region" description="Acidic residues" evidence="1">
    <location>
        <begin position="326"/>
        <end position="335"/>
    </location>
</feature>
<dbReference type="PANTHER" id="PTHR47079">
    <property type="entry name" value="REGULATOR OF G-PROTEIN SIGNALING PROTEIN-LIKE"/>
    <property type="match status" value="1"/>
</dbReference>
<name>A0A9D4JVJ8_DREPO</name>
<organism evidence="3 4">
    <name type="scientific">Dreissena polymorpha</name>
    <name type="common">Zebra mussel</name>
    <name type="synonym">Mytilus polymorpha</name>
    <dbReference type="NCBI Taxonomy" id="45954"/>
    <lineage>
        <taxon>Eukaryota</taxon>
        <taxon>Metazoa</taxon>
        <taxon>Spiralia</taxon>
        <taxon>Lophotrochozoa</taxon>
        <taxon>Mollusca</taxon>
        <taxon>Bivalvia</taxon>
        <taxon>Autobranchia</taxon>
        <taxon>Heteroconchia</taxon>
        <taxon>Euheterodonta</taxon>
        <taxon>Imparidentia</taxon>
        <taxon>Neoheterodontei</taxon>
        <taxon>Myida</taxon>
        <taxon>Dreissenoidea</taxon>
        <taxon>Dreissenidae</taxon>
        <taxon>Dreissena</taxon>
    </lineage>
</organism>
<feature type="region of interest" description="Disordered" evidence="1">
    <location>
        <begin position="297"/>
        <end position="335"/>
    </location>
</feature>
<dbReference type="InterPro" id="IPR036305">
    <property type="entry name" value="RGS_sf"/>
</dbReference>
<dbReference type="AlphaFoldDB" id="A0A9D4JVJ8"/>
<reference evidence="3" key="1">
    <citation type="journal article" date="2019" name="bioRxiv">
        <title>The Genome of the Zebra Mussel, Dreissena polymorpha: A Resource for Invasive Species Research.</title>
        <authorList>
            <person name="McCartney M.A."/>
            <person name="Auch B."/>
            <person name="Kono T."/>
            <person name="Mallez S."/>
            <person name="Zhang Y."/>
            <person name="Obille A."/>
            <person name="Becker A."/>
            <person name="Abrahante J.E."/>
            <person name="Garbe J."/>
            <person name="Badalamenti J.P."/>
            <person name="Herman A."/>
            <person name="Mangelson H."/>
            <person name="Liachko I."/>
            <person name="Sullivan S."/>
            <person name="Sone E.D."/>
            <person name="Koren S."/>
            <person name="Silverstein K.A.T."/>
            <person name="Beckman K.B."/>
            <person name="Gohl D.M."/>
        </authorList>
    </citation>
    <scope>NUCLEOTIDE SEQUENCE</scope>
    <source>
        <strain evidence="3">Duluth1</strain>
        <tissue evidence="3">Whole animal</tissue>
    </source>
</reference>
<dbReference type="InterPro" id="IPR044926">
    <property type="entry name" value="RGS_subdomain_2"/>
</dbReference>
<reference evidence="3" key="2">
    <citation type="submission" date="2020-11" db="EMBL/GenBank/DDBJ databases">
        <authorList>
            <person name="McCartney M.A."/>
            <person name="Auch B."/>
            <person name="Kono T."/>
            <person name="Mallez S."/>
            <person name="Becker A."/>
            <person name="Gohl D.M."/>
            <person name="Silverstein K.A.T."/>
            <person name="Koren S."/>
            <person name="Bechman K.B."/>
            <person name="Herman A."/>
            <person name="Abrahante J.E."/>
            <person name="Garbe J."/>
        </authorList>
    </citation>
    <scope>NUCLEOTIDE SEQUENCE</scope>
    <source>
        <strain evidence="3">Duluth1</strain>
        <tissue evidence="3">Whole animal</tissue>
    </source>
</reference>
<keyword evidence="4" id="KW-1185">Reference proteome</keyword>
<dbReference type="InterPro" id="IPR016137">
    <property type="entry name" value="RGS"/>
</dbReference>
<dbReference type="PROSITE" id="PS50132">
    <property type="entry name" value="RGS"/>
    <property type="match status" value="1"/>
</dbReference>
<dbReference type="Gene3D" id="1.10.167.10">
    <property type="entry name" value="Regulator of G-protein Signalling 4, domain 2"/>
    <property type="match status" value="1"/>
</dbReference>
<accession>A0A9D4JVJ8</accession>
<evidence type="ECO:0000313" key="4">
    <source>
        <dbReference type="Proteomes" id="UP000828390"/>
    </source>
</evidence>
<feature type="domain" description="RGS" evidence="2">
    <location>
        <begin position="790"/>
        <end position="847"/>
    </location>
</feature>
<protein>
    <recommendedName>
        <fullName evidence="2">RGS domain-containing protein</fullName>
    </recommendedName>
</protein>
<dbReference type="Proteomes" id="UP000828390">
    <property type="component" value="Unassembled WGS sequence"/>
</dbReference>
<dbReference type="Pfam" id="PF00615">
    <property type="entry name" value="RGS"/>
    <property type="match status" value="1"/>
</dbReference>
<dbReference type="SUPFAM" id="SSF48097">
    <property type="entry name" value="Regulator of G-protein signaling, RGS"/>
    <property type="match status" value="3"/>
</dbReference>
<feature type="non-terminal residue" evidence="3">
    <location>
        <position position="892"/>
    </location>
</feature>
<sequence length="892" mass="102550">METDRSTLKEASESEIQELSLLLENRSFVDYFNVFLCLPVFGQHVFFNYLEAEFEFEPPIRDRRNLYLDRRGVVKWLVTERYRQFRTCPLFTEYALCMKLREAELIIPGVNQTGNNGNECQTFVRNVIGTVAGMLLFRESMRGTCGENVIRCWRDIEAWRHIRDPVKRMYWKHVIKTKYISQASSSELKTKVTLVVFKGQLNFDLTPAVDIPEMGAVERSVFCDETDAALLQLQAILGDVLLKYWLPRHLIRVLHQASNKTREALLKQAPTDVEYLNKERRLRLRFTFPTINQESNVSSPATVVQVSQSATDMTQPEPPQPSPSSDAEDEPDEDSTDIIEPVELLTLWGGPSTAFSVPAQQSVSSAKSDSYIVEVEEYDTPDELGQRHIKSSNFSETPDELGKRHIRSRNSSETPDDLGRGQIRSRNLSTPQHARSPIPIVLKSFLGGKKRTILGKLPNTNNRVLWSLASDILACSPFRSFLEKHEFLMDLKYLNFWTDVRSYLDTDENAITVYGETVRNFTAQRIVTEYLSNSGVACDIFTESLKMSLLRAITGGNDVTLLCMAQDIVQETLWEPLKLYIQDERRLFLKQVRGERYQLSRRRRRQVDMGNSRSKSALEKENVDPFFFFQCQTHSAGSTRTGSSYLASPTFRFGSATSRPATSYNVCISEEQLWKAMELAVLCCEYGTPMMVPQSLPSVESLPDILYSDHGSMYISRVPAVRNEFLHALFHKPTINIETIKVSRHVIFDKVDTKQLKTAEKKEENLPKINHRMVLRRCGVMLDRPTRPKSFVEVLTTPQHFDFFKRFMMVHKMPLPIAFWRAVEDLRDLTNAKTRQIRVTQIVRKFFGRYSKNGDLLDCDEDIIRQIPNMDKVTPGILICAQAAVYRSMERN</sequence>
<evidence type="ECO:0000256" key="1">
    <source>
        <dbReference type="SAM" id="MobiDB-lite"/>
    </source>
</evidence>
<evidence type="ECO:0000313" key="3">
    <source>
        <dbReference type="EMBL" id="KAH3824554.1"/>
    </source>
</evidence>
<dbReference type="EMBL" id="JAIWYP010000005">
    <property type="protein sequence ID" value="KAH3824554.1"/>
    <property type="molecule type" value="Genomic_DNA"/>
</dbReference>